<evidence type="ECO:0000313" key="2">
    <source>
        <dbReference type="EMBL" id="CAG37469.1"/>
    </source>
</evidence>
<keyword evidence="3" id="KW-1185">Reference proteome</keyword>
<dbReference type="SUPFAM" id="SSF53254">
    <property type="entry name" value="Phosphoglycerate mutase-like"/>
    <property type="match status" value="1"/>
</dbReference>
<dbReference type="HOGENOM" id="CLU_084603_2_2_7"/>
<dbReference type="KEGG" id="dps:DP2740"/>
<dbReference type="Pfam" id="PF00300">
    <property type="entry name" value="His_Phos_1"/>
    <property type="match status" value="1"/>
</dbReference>
<reference evidence="3" key="1">
    <citation type="journal article" date="2004" name="Environ. Microbiol.">
        <title>The genome of Desulfotalea psychrophila, a sulfate-reducing bacterium from permanently cold Arctic sediments.</title>
        <authorList>
            <person name="Rabus R."/>
            <person name="Ruepp A."/>
            <person name="Frickey T."/>
            <person name="Rattei T."/>
            <person name="Fartmann B."/>
            <person name="Stark M."/>
            <person name="Bauer M."/>
            <person name="Zibat A."/>
            <person name="Lombardot T."/>
            <person name="Becker I."/>
            <person name="Amann J."/>
            <person name="Gellner K."/>
            <person name="Teeling H."/>
            <person name="Leuschner W.D."/>
            <person name="Gloeckner F.-O."/>
            <person name="Lupas A.N."/>
            <person name="Amann R."/>
            <person name="Klenk H.-P."/>
        </authorList>
    </citation>
    <scope>NUCLEOTIDE SEQUENCE [LARGE SCALE GENOMIC DNA]</scope>
    <source>
        <strain evidence="3">DSM 12343 / LSv54</strain>
    </source>
</reference>
<dbReference type="AlphaFoldDB" id="Q6AJL1"/>
<evidence type="ECO:0008006" key="4">
    <source>
        <dbReference type="Google" id="ProtNLM"/>
    </source>
</evidence>
<dbReference type="RefSeq" id="WP_011189981.1">
    <property type="nucleotide sequence ID" value="NC_006138.1"/>
</dbReference>
<dbReference type="Gene3D" id="3.40.50.1240">
    <property type="entry name" value="Phosphoglycerate mutase-like"/>
    <property type="match status" value="1"/>
</dbReference>
<dbReference type="PANTHER" id="PTHR47623:SF1">
    <property type="entry name" value="OS09G0287300 PROTEIN"/>
    <property type="match status" value="1"/>
</dbReference>
<dbReference type="OrthoDB" id="9781415at2"/>
<evidence type="ECO:0000256" key="1">
    <source>
        <dbReference type="PIRSR" id="PIRSR613078-2"/>
    </source>
</evidence>
<feature type="binding site" evidence="1">
    <location>
        <position position="58"/>
    </location>
    <ligand>
        <name>substrate</name>
    </ligand>
</feature>
<dbReference type="STRING" id="177439.DP2740"/>
<dbReference type="PANTHER" id="PTHR47623">
    <property type="entry name" value="OS09G0287300 PROTEIN"/>
    <property type="match status" value="1"/>
</dbReference>
<gene>
    <name evidence="2" type="ordered locus">DP2740</name>
</gene>
<accession>Q6AJL1</accession>
<proteinExistence type="predicted"/>
<dbReference type="CDD" id="cd07067">
    <property type="entry name" value="HP_PGM_like"/>
    <property type="match status" value="1"/>
</dbReference>
<dbReference type="InterPro" id="IPR029033">
    <property type="entry name" value="His_PPase_superfam"/>
</dbReference>
<evidence type="ECO:0000313" key="3">
    <source>
        <dbReference type="Proteomes" id="UP000000602"/>
    </source>
</evidence>
<name>Q6AJL1_DESPS</name>
<sequence>MKTLYLIRHGKSSWLDLEYADYDRPLSKRGKENSREMGRRLRGAGLAFDLIISSPAKRARSTTRRIAKRLGYPRKNIVFSYNLYLTDVEEYSKNCLDYLRQVDSVALVGHNGVITDFAEYLTGAGIENIPTAGVVAIELESFQDVQRQSAGRMVFFDYPKNVDSPLLVS</sequence>
<protein>
    <recommendedName>
        <fullName evidence="4">Histidine phosphatase family protein</fullName>
    </recommendedName>
</protein>
<dbReference type="InterPro" id="IPR013078">
    <property type="entry name" value="His_Pase_superF_clade-1"/>
</dbReference>
<dbReference type="Proteomes" id="UP000000602">
    <property type="component" value="Chromosome"/>
</dbReference>
<dbReference type="SMART" id="SM00855">
    <property type="entry name" value="PGAM"/>
    <property type="match status" value="1"/>
</dbReference>
<organism evidence="2 3">
    <name type="scientific">Desulfotalea psychrophila (strain LSv54 / DSM 12343)</name>
    <dbReference type="NCBI Taxonomy" id="177439"/>
    <lineage>
        <taxon>Bacteria</taxon>
        <taxon>Pseudomonadati</taxon>
        <taxon>Thermodesulfobacteriota</taxon>
        <taxon>Desulfobulbia</taxon>
        <taxon>Desulfobulbales</taxon>
        <taxon>Desulfocapsaceae</taxon>
        <taxon>Desulfotalea</taxon>
    </lineage>
</organism>
<dbReference type="eggNOG" id="COG2062">
    <property type="taxonomic scope" value="Bacteria"/>
</dbReference>
<dbReference type="EMBL" id="CR522870">
    <property type="protein sequence ID" value="CAG37469.1"/>
    <property type="molecule type" value="Genomic_DNA"/>
</dbReference>